<dbReference type="AlphaFoldDB" id="A0AAN9YQE5"/>
<dbReference type="Pfam" id="PF13012">
    <property type="entry name" value="MitMem_reg"/>
    <property type="match status" value="1"/>
</dbReference>
<evidence type="ECO:0000313" key="5">
    <source>
        <dbReference type="EMBL" id="KAK7750304.1"/>
    </source>
</evidence>
<evidence type="ECO:0000259" key="4">
    <source>
        <dbReference type="PROSITE" id="PS50249"/>
    </source>
</evidence>
<dbReference type="Gene3D" id="3.40.140.10">
    <property type="entry name" value="Cytidine Deaminase, domain 2"/>
    <property type="match status" value="1"/>
</dbReference>
<evidence type="ECO:0000313" key="6">
    <source>
        <dbReference type="Proteomes" id="UP001320420"/>
    </source>
</evidence>
<dbReference type="PROSITE" id="PS50249">
    <property type="entry name" value="MPN"/>
    <property type="match status" value="1"/>
</dbReference>
<keyword evidence="6" id="KW-1185">Reference proteome</keyword>
<dbReference type="Proteomes" id="UP001320420">
    <property type="component" value="Unassembled WGS sequence"/>
</dbReference>
<name>A0AAN9YQE5_9PEZI</name>
<dbReference type="PANTHER" id="PTHR10540">
    <property type="entry name" value="EUKARYOTIC TRANSLATION INITIATION FACTOR 3 SUBUNIT F-RELATED"/>
    <property type="match status" value="1"/>
</dbReference>
<reference evidence="5 6" key="1">
    <citation type="submission" date="2024-02" db="EMBL/GenBank/DDBJ databases">
        <title>De novo assembly and annotation of 12 fungi associated with fruit tree decline syndrome in Ontario, Canada.</title>
        <authorList>
            <person name="Sulman M."/>
            <person name="Ellouze W."/>
            <person name="Ilyukhin E."/>
        </authorList>
    </citation>
    <scope>NUCLEOTIDE SEQUENCE [LARGE SCALE GENOMIC DNA]</scope>
    <source>
        <strain evidence="5 6">M11/M66-122</strain>
    </source>
</reference>
<dbReference type="CDD" id="cd08063">
    <property type="entry name" value="MPN_CSN6"/>
    <property type="match status" value="1"/>
</dbReference>
<proteinExistence type="inferred from homology"/>
<dbReference type="GO" id="GO:0005737">
    <property type="term" value="C:cytoplasm"/>
    <property type="evidence" value="ECO:0007669"/>
    <property type="project" value="UniProtKB-SubCell"/>
</dbReference>
<dbReference type="InterPro" id="IPR000555">
    <property type="entry name" value="JAMM/MPN+_dom"/>
</dbReference>
<dbReference type="InterPro" id="IPR024969">
    <property type="entry name" value="EIF3F/CSN6-like_C"/>
</dbReference>
<evidence type="ECO:0000256" key="3">
    <source>
        <dbReference type="SAM" id="MobiDB-lite"/>
    </source>
</evidence>
<organism evidence="5 6">
    <name type="scientific">Diatrype stigma</name>
    <dbReference type="NCBI Taxonomy" id="117547"/>
    <lineage>
        <taxon>Eukaryota</taxon>
        <taxon>Fungi</taxon>
        <taxon>Dikarya</taxon>
        <taxon>Ascomycota</taxon>
        <taxon>Pezizomycotina</taxon>
        <taxon>Sordariomycetes</taxon>
        <taxon>Xylariomycetidae</taxon>
        <taxon>Xylariales</taxon>
        <taxon>Diatrypaceae</taxon>
        <taxon>Diatrype</taxon>
    </lineage>
</organism>
<dbReference type="GO" id="GO:0000338">
    <property type="term" value="P:protein deneddylation"/>
    <property type="evidence" value="ECO:0007669"/>
    <property type="project" value="InterPro"/>
</dbReference>
<accession>A0AAN9YQE5</accession>
<comment type="function">
    <text evidence="2">Component of the COP9 signalosome complex (CSN), a complex involved in various cellular and developmental processes.</text>
</comment>
<dbReference type="InterPro" id="IPR033859">
    <property type="entry name" value="MPN_CSN6"/>
</dbReference>
<dbReference type="GO" id="GO:0008237">
    <property type="term" value="F:metallopeptidase activity"/>
    <property type="evidence" value="ECO:0007669"/>
    <property type="project" value="InterPro"/>
</dbReference>
<comment type="similarity">
    <text evidence="1 2">Belongs to the peptidase M67A family. CSN6 subfamily.</text>
</comment>
<comment type="subcellular location">
    <subcellularLocation>
        <location evidence="2">Cytoplasm</location>
    </subcellularLocation>
    <subcellularLocation>
        <location evidence="2">Nucleus</location>
    </subcellularLocation>
</comment>
<dbReference type="PANTHER" id="PTHR10540:SF8">
    <property type="entry name" value="COP9 SIGNALOSOME COMPLEX SUBUNIT 6"/>
    <property type="match status" value="1"/>
</dbReference>
<gene>
    <name evidence="5" type="ORF">SLS62_007711</name>
</gene>
<dbReference type="Pfam" id="PF01398">
    <property type="entry name" value="JAB"/>
    <property type="match status" value="1"/>
</dbReference>
<dbReference type="EMBL" id="JAKJXP020000066">
    <property type="protein sequence ID" value="KAK7750304.1"/>
    <property type="molecule type" value="Genomic_DNA"/>
</dbReference>
<keyword evidence="2" id="KW-0539">Nucleus</keyword>
<evidence type="ECO:0000256" key="1">
    <source>
        <dbReference type="ARBA" id="ARBA00010893"/>
    </source>
</evidence>
<sequence length="421" mass="46442">METSPEVNPLLSSQKSSDSGLQAVLHPLVLLTISDYITRHTLREQPGPIVGALIGQQNGREITVEHAFECATLSADGNIVMNADWFQRRLEQSWYIPKKSLVKPANHIGVVKQIHRSPQLDLVGWYTVAPKSGPTPSILPIHNYILSEHNESSLLLAFHPDEVFDHSVGSKLPLTIYESNYEVDEPKGGDQGEDKEMRDGEPPLKLKFRELPYSVETGEAEMISMDFVARGAGTATVVEPREPKETSKSGKGKQPVAQPEEEPDEHILSRDDEEMIAALTAKANSVKMLQSRINLLTTFLERLPPSYLSASNSSEMEGKDFDGPHTTPSHTILRSIQALVNRLTLLVPSNTEAFEEEVISEANDVNLMGLLNDVMQSMTEVRGVGKRFSVVESAKNHNRKLDPVMVVDRGGFLPGAGDLNI</sequence>
<dbReference type="GO" id="GO:0008180">
    <property type="term" value="C:COP9 signalosome"/>
    <property type="evidence" value="ECO:0007669"/>
    <property type="project" value="UniProtKB-UniRule"/>
</dbReference>
<comment type="caution">
    <text evidence="5">The sequence shown here is derived from an EMBL/GenBank/DDBJ whole genome shotgun (WGS) entry which is preliminary data.</text>
</comment>
<protein>
    <recommendedName>
        <fullName evidence="2">COP9 signalosome complex subunit 6</fullName>
    </recommendedName>
</protein>
<feature type="compositionally biased region" description="Basic and acidic residues" evidence="3">
    <location>
        <begin position="184"/>
        <end position="203"/>
    </location>
</feature>
<evidence type="ECO:0000256" key="2">
    <source>
        <dbReference type="RuleBase" id="RU367006"/>
    </source>
</evidence>
<feature type="domain" description="MPN" evidence="4">
    <location>
        <begin position="23"/>
        <end position="183"/>
    </location>
</feature>
<feature type="region of interest" description="Disordered" evidence="3">
    <location>
        <begin position="181"/>
        <end position="203"/>
    </location>
</feature>
<dbReference type="InterPro" id="IPR037518">
    <property type="entry name" value="MPN"/>
</dbReference>
<feature type="compositionally biased region" description="Basic and acidic residues" evidence="3">
    <location>
        <begin position="239"/>
        <end position="248"/>
    </location>
</feature>
<keyword evidence="2" id="KW-0963">Cytoplasm</keyword>
<feature type="region of interest" description="Disordered" evidence="3">
    <location>
        <begin position="236"/>
        <end position="268"/>
    </location>
</feature>
<keyword evidence="2" id="KW-0736">Signalosome</keyword>